<accession>A0ABS6SCK6</accession>
<dbReference type="PANTHER" id="PTHR21659:SF42">
    <property type="entry name" value="UPF0057 MEMBRANE PROTEIN ZK632.10-RELATED"/>
    <property type="match status" value="1"/>
</dbReference>
<name>A0ABS6SCK6_9SPHN</name>
<evidence type="ECO:0000256" key="1">
    <source>
        <dbReference type="ARBA" id="ARBA00004370"/>
    </source>
</evidence>
<evidence type="ECO:0000313" key="7">
    <source>
        <dbReference type="EMBL" id="MBV7255656.1"/>
    </source>
</evidence>
<keyword evidence="5 6" id="KW-0472">Membrane</keyword>
<keyword evidence="4 6" id="KW-1133">Transmembrane helix</keyword>
<keyword evidence="3 6" id="KW-0812">Transmembrane</keyword>
<evidence type="ECO:0000256" key="5">
    <source>
        <dbReference type="ARBA" id="ARBA00023136"/>
    </source>
</evidence>
<dbReference type="Proteomes" id="UP000722336">
    <property type="component" value="Unassembled WGS sequence"/>
</dbReference>
<dbReference type="PANTHER" id="PTHR21659">
    <property type="entry name" value="HYDROPHOBIC PROTEIN RCI2 LOW TEMPERATURE AND SALT RESPONSIVE PROTEIN LTI6 -RELATED"/>
    <property type="match status" value="1"/>
</dbReference>
<evidence type="ECO:0000256" key="6">
    <source>
        <dbReference type="SAM" id="Phobius"/>
    </source>
</evidence>
<evidence type="ECO:0000256" key="3">
    <source>
        <dbReference type="ARBA" id="ARBA00022692"/>
    </source>
</evidence>
<comment type="subcellular location">
    <subcellularLocation>
        <location evidence="1">Membrane</location>
    </subcellularLocation>
</comment>
<evidence type="ECO:0000256" key="2">
    <source>
        <dbReference type="ARBA" id="ARBA00009530"/>
    </source>
</evidence>
<feature type="transmembrane region" description="Helical" evidence="6">
    <location>
        <begin position="28"/>
        <end position="51"/>
    </location>
</feature>
<protein>
    <submittedName>
        <fullName evidence="7">YqaE/Pmp3 family membrane protein</fullName>
    </submittedName>
</protein>
<comment type="caution">
    <text evidence="7">The sequence shown here is derived from an EMBL/GenBank/DDBJ whole genome shotgun (WGS) entry which is preliminary data.</text>
</comment>
<comment type="similarity">
    <text evidence="2">Belongs to the UPF0057 (PMP3) family.</text>
</comment>
<evidence type="ECO:0000256" key="4">
    <source>
        <dbReference type="ARBA" id="ARBA00022989"/>
    </source>
</evidence>
<evidence type="ECO:0000313" key="8">
    <source>
        <dbReference type="Proteomes" id="UP000722336"/>
    </source>
</evidence>
<proteinExistence type="inferred from homology"/>
<reference evidence="7 8" key="1">
    <citation type="submission" date="2021-04" db="EMBL/GenBank/DDBJ databases">
        <authorList>
            <person name="Pira H."/>
            <person name="Risdian C."/>
            <person name="Wink J."/>
        </authorList>
    </citation>
    <scope>NUCLEOTIDE SEQUENCE [LARGE SCALE GENOMIC DNA]</scope>
    <source>
        <strain evidence="7 8">WHA3</strain>
    </source>
</reference>
<organism evidence="7 8">
    <name type="scientific">Pacificimonas pallii</name>
    <dbReference type="NCBI Taxonomy" id="2827236"/>
    <lineage>
        <taxon>Bacteria</taxon>
        <taxon>Pseudomonadati</taxon>
        <taxon>Pseudomonadota</taxon>
        <taxon>Alphaproteobacteria</taxon>
        <taxon>Sphingomonadales</taxon>
        <taxon>Sphingosinicellaceae</taxon>
        <taxon>Pacificimonas</taxon>
    </lineage>
</organism>
<dbReference type="RefSeq" id="WP_218444008.1">
    <property type="nucleotide sequence ID" value="NZ_JAGSPA010000001.1"/>
</dbReference>
<dbReference type="InterPro" id="IPR000612">
    <property type="entry name" value="PMP3"/>
</dbReference>
<gene>
    <name evidence="7" type="ORF">KCG44_02520</name>
</gene>
<dbReference type="Pfam" id="PF01679">
    <property type="entry name" value="Pmp3"/>
    <property type="match status" value="1"/>
</dbReference>
<sequence>MGQILVLICSILLPPLDVLLKHGLDRDFWINLILTLIFFVPGVIHAIYVNFLR</sequence>
<dbReference type="EMBL" id="JAGSPA010000001">
    <property type="protein sequence ID" value="MBV7255656.1"/>
    <property type="molecule type" value="Genomic_DNA"/>
</dbReference>
<keyword evidence="8" id="KW-1185">Reference proteome</keyword>